<evidence type="ECO:0000313" key="1">
    <source>
        <dbReference type="EMBL" id="CCH96066.1"/>
    </source>
</evidence>
<proteinExistence type="predicted"/>
<name>I4FK91_MICAE</name>
<accession>I4FK91</accession>
<sequence>MPNYILYENFLHNSLQSNDMGQLSVCYTDIQHIYSFVNR</sequence>
<gene>
    <name evidence="1" type="ORF">MICAB_150007</name>
</gene>
<dbReference type="Proteomes" id="UP000003172">
    <property type="component" value="Unassembled WGS sequence"/>
</dbReference>
<comment type="caution">
    <text evidence="1">The sequence shown here is derived from an EMBL/GenBank/DDBJ whole genome shotgun (WGS) entry which is preliminary data.</text>
</comment>
<organism evidence="1 2">
    <name type="scientific">Microcystis aeruginosa PCC 9717</name>
    <dbReference type="NCBI Taxonomy" id="1160286"/>
    <lineage>
        <taxon>Bacteria</taxon>
        <taxon>Bacillati</taxon>
        <taxon>Cyanobacteriota</taxon>
        <taxon>Cyanophyceae</taxon>
        <taxon>Oscillatoriophycideae</taxon>
        <taxon>Chroococcales</taxon>
        <taxon>Microcystaceae</taxon>
        <taxon>Microcystis</taxon>
    </lineage>
</organism>
<reference evidence="1 2" key="1">
    <citation type="submission" date="2012-04" db="EMBL/GenBank/DDBJ databases">
        <authorList>
            <person name="Genoscope - CEA"/>
        </authorList>
    </citation>
    <scope>NUCLEOTIDE SEQUENCE [LARGE SCALE GENOMIC DNA]</scope>
    <source>
        <strain evidence="1 2">9717</strain>
    </source>
</reference>
<dbReference type="EMBL" id="CAII01000057">
    <property type="protein sequence ID" value="CCH96066.1"/>
    <property type="molecule type" value="Genomic_DNA"/>
</dbReference>
<dbReference type="AlphaFoldDB" id="I4FK91"/>
<dbReference type="HOGENOM" id="CLU_3312768_0_0_3"/>
<evidence type="ECO:0000313" key="2">
    <source>
        <dbReference type="Proteomes" id="UP000003172"/>
    </source>
</evidence>
<protein>
    <submittedName>
        <fullName evidence="1">Uncharacterized protein</fullName>
    </submittedName>
</protein>